<accession>A0AAD7FU63</accession>
<reference evidence="2" key="1">
    <citation type="submission" date="2023-03" db="EMBL/GenBank/DDBJ databases">
        <title>Massive genome expansion in bonnet fungi (Mycena s.s.) driven by repeated elements and novel gene families across ecological guilds.</title>
        <authorList>
            <consortium name="Lawrence Berkeley National Laboratory"/>
            <person name="Harder C.B."/>
            <person name="Miyauchi S."/>
            <person name="Viragh M."/>
            <person name="Kuo A."/>
            <person name="Thoen E."/>
            <person name="Andreopoulos B."/>
            <person name="Lu D."/>
            <person name="Skrede I."/>
            <person name="Drula E."/>
            <person name="Henrissat B."/>
            <person name="Morin E."/>
            <person name="Kohler A."/>
            <person name="Barry K."/>
            <person name="LaButti K."/>
            <person name="Morin E."/>
            <person name="Salamov A."/>
            <person name="Lipzen A."/>
            <person name="Mereny Z."/>
            <person name="Hegedus B."/>
            <person name="Baldrian P."/>
            <person name="Stursova M."/>
            <person name="Weitz H."/>
            <person name="Taylor A."/>
            <person name="Grigoriev I.V."/>
            <person name="Nagy L.G."/>
            <person name="Martin F."/>
            <person name="Kauserud H."/>
        </authorList>
    </citation>
    <scope>NUCLEOTIDE SEQUENCE</scope>
    <source>
        <strain evidence="2">CBHHK067</strain>
    </source>
</reference>
<gene>
    <name evidence="2" type="ORF">B0H17DRAFT_495540</name>
</gene>
<feature type="compositionally biased region" description="Basic and acidic residues" evidence="1">
    <location>
        <begin position="265"/>
        <end position="283"/>
    </location>
</feature>
<proteinExistence type="predicted"/>
<name>A0AAD7FU63_MYCRO</name>
<protein>
    <submittedName>
        <fullName evidence="2">Uncharacterized protein</fullName>
    </submittedName>
</protein>
<sequence>MKSLSRNLPFTAQQLNSVRGGVRALNKRLNLYSTSMDLVSYYAKHGATLKLGSPLKSATQDAMQNGCKEGSAGSSTATATQIHTAHNEDKPAGSDVQEDDNREIPPQELVTFVGQLRSFSLTPAGKLQVLEFNKTNPVECTRCIKQNRECRHSISTLRCDSCSSTRQGCSRTGAFQIWMVLRTFKLSWDKAEEVLERGQALLRSSEAVRTSARTSVPRARKPPAVVVDTPAPVREPSRPPKRPELSGPPRADRDRKRRVVSAPDVKPEPSKRRKVEPAPELGREILPPRPSSGPEAKQVVGRDTDHTAFNTRLEAPASLFARVTATEKRLAAIEARLEMPMEPLGLERTTRQHILAELGRTISELEVNGDVQGATRRLRALQASLLENVDITPSEEGPSEGVLLDGEHAERSVLSEDIMADRAVNDDGATEAMVASTLNEISST</sequence>
<dbReference type="EMBL" id="JARKIE010000454">
    <property type="protein sequence ID" value="KAJ7637506.1"/>
    <property type="molecule type" value="Genomic_DNA"/>
</dbReference>
<feature type="compositionally biased region" description="Low complexity" evidence="1">
    <location>
        <begin position="222"/>
        <end position="232"/>
    </location>
</feature>
<evidence type="ECO:0000256" key="1">
    <source>
        <dbReference type="SAM" id="MobiDB-lite"/>
    </source>
</evidence>
<feature type="compositionally biased region" description="Basic and acidic residues" evidence="1">
    <location>
        <begin position="235"/>
        <end position="254"/>
    </location>
</feature>
<feature type="region of interest" description="Disordered" evidence="1">
    <location>
        <begin position="204"/>
        <end position="302"/>
    </location>
</feature>
<evidence type="ECO:0000313" key="2">
    <source>
        <dbReference type="EMBL" id="KAJ7637506.1"/>
    </source>
</evidence>
<dbReference type="AlphaFoldDB" id="A0AAD7FU63"/>
<organism evidence="2 3">
    <name type="scientific">Mycena rosella</name>
    <name type="common">Pink bonnet</name>
    <name type="synonym">Agaricus rosellus</name>
    <dbReference type="NCBI Taxonomy" id="1033263"/>
    <lineage>
        <taxon>Eukaryota</taxon>
        <taxon>Fungi</taxon>
        <taxon>Dikarya</taxon>
        <taxon>Basidiomycota</taxon>
        <taxon>Agaricomycotina</taxon>
        <taxon>Agaricomycetes</taxon>
        <taxon>Agaricomycetidae</taxon>
        <taxon>Agaricales</taxon>
        <taxon>Marasmiineae</taxon>
        <taxon>Mycenaceae</taxon>
        <taxon>Mycena</taxon>
    </lineage>
</organism>
<evidence type="ECO:0000313" key="3">
    <source>
        <dbReference type="Proteomes" id="UP001221757"/>
    </source>
</evidence>
<comment type="caution">
    <text evidence="2">The sequence shown here is derived from an EMBL/GenBank/DDBJ whole genome shotgun (WGS) entry which is preliminary data.</text>
</comment>
<keyword evidence="3" id="KW-1185">Reference proteome</keyword>
<dbReference type="Proteomes" id="UP001221757">
    <property type="component" value="Unassembled WGS sequence"/>
</dbReference>